<reference evidence="1" key="1">
    <citation type="journal article" date="2015" name="Nature">
        <title>Complex archaea that bridge the gap between prokaryotes and eukaryotes.</title>
        <authorList>
            <person name="Spang A."/>
            <person name="Saw J.H."/>
            <person name="Jorgensen S.L."/>
            <person name="Zaremba-Niedzwiedzka K."/>
            <person name="Martijn J."/>
            <person name="Lind A.E."/>
            <person name="van Eijk R."/>
            <person name="Schleper C."/>
            <person name="Guy L."/>
            <person name="Ettema T.J."/>
        </authorList>
    </citation>
    <scope>NUCLEOTIDE SEQUENCE</scope>
</reference>
<proteinExistence type="predicted"/>
<dbReference type="AlphaFoldDB" id="A0A0F9L2A4"/>
<dbReference type="EMBL" id="LAZR01013459">
    <property type="protein sequence ID" value="KKM21875.1"/>
    <property type="molecule type" value="Genomic_DNA"/>
</dbReference>
<sequence>MNNSKVKVPFEINDDWFNKYHVKDITQEFIDWWIGYYGVPMDYDSREIIDEYYIRMAFALSGWRAKESNNNAI</sequence>
<organism evidence="1">
    <name type="scientific">marine sediment metagenome</name>
    <dbReference type="NCBI Taxonomy" id="412755"/>
    <lineage>
        <taxon>unclassified sequences</taxon>
        <taxon>metagenomes</taxon>
        <taxon>ecological metagenomes</taxon>
    </lineage>
</organism>
<protein>
    <submittedName>
        <fullName evidence="1">Uncharacterized protein</fullName>
    </submittedName>
</protein>
<accession>A0A0F9L2A4</accession>
<gene>
    <name evidence="1" type="ORF">LCGC14_1631080</name>
</gene>
<comment type="caution">
    <text evidence="1">The sequence shown here is derived from an EMBL/GenBank/DDBJ whole genome shotgun (WGS) entry which is preliminary data.</text>
</comment>
<name>A0A0F9L2A4_9ZZZZ</name>
<evidence type="ECO:0000313" key="1">
    <source>
        <dbReference type="EMBL" id="KKM21875.1"/>
    </source>
</evidence>